<evidence type="ECO:0000256" key="1">
    <source>
        <dbReference type="ARBA" id="ARBA00004370"/>
    </source>
</evidence>
<reference evidence="6 7" key="1">
    <citation type="submission" date="2019-10" db="EMBL/GenBank/DDBJ databases">
        <title>Genome sequence of Azospirillum melinis.</title>
        <authorList>
            <person name="Ambrosini A."/>
            <person name="Sant'Anna F.H."/>
            <person name="Cassan F.D."/>
            <person name="Souza E.M."/>
            <person name="Passaglia L.M.P."/>
        </authorList>
    </citation>
    <scope>NUCLEOTIDE SEQUENCE [LARGE SCALE GENOMIC DNA]</scope>
    <source>
        <strain evidence="6 7">TMCY0552</strain>
    </source>
</reference>
<organism evidence="6 7">
    <name type="scientific">Azospirillum melinis</name>
    <dbReference type="NCBI Taxonomy" id="328839"/>
    <lineage>
        <taxon>Bacteria</taxon>
        <taxon>Pseudomonadati</taxon>
        <taxon>Pseudomonadota</taxon>
        <taxon>Alphaproteobacteria</taxon>
        <taxon>Rhodospirillales</taxon>
        <taxon>Azospirillaceae</taxon>
        <taxon>Azospirillum</taxon>
    </lineage>
</organism>
<evidence type="ECO:0000313" key="6">
    <source>
        <dbReference type="EMBL" id="NUB03067.1"/>
    </source>
</evidence>
<comment type="subcellular location">
    <subcellularLocation>
        <location evidence="1">Membrane</location>
    </subcellularLocation>
</comment>
<proteinExistence type="predicted"/>
<dbReference type="Pfam" id="PF13677">
    <property type="entry name" value="MotB_plug"/>
    <property type="match status" value="1"/>
</dbReference>
<dbReference type="SUPFAM" id="SSF103088">
    <property type="entry name" value="OmpA-like"/>
    <property type="match status" value="1"/>
</dbReference>
<sequence>MIRVPRIAGRTGADDGGAQRKTLWLISFTDLISLMLAFFVLMYSMSEPEAERWTRLAKGVSESIPAARSTATAPSDRPADPGAAFNAMAVEARAAIDLHYLAALLGSQLRSNAELAVVDVRREDDRVVIRLPGERMFDPTGAAFTEEGRRVLFLLGAVIGRIGNRIELVGHAEHEDTTGGVAWERALTRAVAVSAALRETGYRRDLVARAVMMPVDGAGDRAGIAGDVPGGGGRLPVDIVVREEGAD</sequence>
<keyword evidence="4" id="KW-1133">Transmembrane helix</keyword>
<gene>
    <name evidence="6" type="ORF">GBZ48_27940</name>
</gene>
<name>A0ABX2KR41_9PROT</name>
<evidence type="ECO:0000256" key="3">
    <source>
        <dbReference type="ARBA" id="ARBA00023136"/>
    </source>
</evidence>
<keyword evidence="6" id="KW-0969">Cilium</keyword>
<evidence type="ECO:0000256" key="2">
    <source>
        <dbReference type="ARBA" id="ARBA00022692"/>
    </source>
</evidence>
<keyword evidence="7" id="KW-1185">Reference proteome</keyword>
<dbReference type="PANTHER" id="PTHR30329">
    <property type="entry name" value="STATOR ELEMENT OF FLAGELLAR MOTOR COMPLEX"/>
    <property type="match status" value="1"/>
</dbReference>
<feature type="domain" description="Motility protein B-like N-terminal" evidence="5">
    <location>
        <begin position="19"/>
        <end position="60"/>
    </location>
</feature>
<dbReference type="InterPro" id="IPR036737">
    <property type="entry name" value="OmpA-like_sf"/>
</dbReference>
<protein>
    <submittedName>
        <fullName evidence="6">Flagellar motor protein MotB</fullName>
    </submittedName>
</protein>
<evidence type="ECO:0000256" key="4">
    <source>
        <dbReference type="SAM" id="Phobius"/>
    </source>
</evidence>
<evidence type="ECO:0000313" key="7">
    <source>
        <dbReference type="Proteomes" id="UP000605086"/>
    </source>
</evidence>
<keyword evidence="6" id="KW-0966">Cell projection</keyword>
<comment type="caution">
    <text evidence="6">The sequence shown here is derived from an EMBL/GenBank/DDBJ whole genome shotgun (WGS) entry which is preliminary data.</text>
</comment>
<evidence type="ECO:0000259" key="5">
    <source>
        <dbReference type="Pfam" id="PF13677"/>
    </source>
</evidence>
<dbReference type="RefSeq" id="WP_174474029.1">
    <property type="nucleotide sequence ID" value="NZ_JAGINN010000001.1"/>
</dbReference>
<dbReference type="EMBL" id="WHOS01000054">
    <property type="protein sequence ID" value="NUB03067.1"/>
    <property type="molecule type" value="Genomic_DNA"/>
</dbReference>
<dbReference type="PANTHER" id="PTHR30329:SF21">
    <property type="entry name" value="LIPOPROTEIN YIAD-RELATED"/>
    <property type="match status" value="1"/>
</dbReference>
<dbReference type="InterPro" id="IPR025713">
    <property type="entry name" value="MotB-like_N_dom"/>
</dbReference>
<keyword evidence="3 4" id="KW-0472">Membrane</keyword>
<dbReference type="InterPro" id="IPR050330">
    <property type="entry name" value="Bact_OuterMem_StrucFunc"/>
</dbReference>
<dbReference type="Gene3D" id="3.30.1330.60">
    <property type="entry name" value="OmpA-like domain"/>
    <property type="match status" value="1"/>
</dbReference>
<keyword evidence="6" id="KW-0282">Flagellum</keyword>
<accession>A0ABX2KR41</accession>
<keyword evidence="2 4" id="KW-0812">Transmembrane</keyword>
<dbReference type="Proteomes" id="UP000605086">
    <property type="component" value="Unassembled WGS sequence"/>
</dbReference>
<feature type="transmembrane region" description="Helical" evidence="4">
    <location>
        <begin position="23"/>
        <end position="45"/>
    </location>
</feature>